<evidence type="ECO:0000313" key="5">
    <source>
        <dbReference type="Proteomes" id="UP001162889"/>
    </source>
</evidence>
<protein>
    <recommendedName>
        <fullName evidence="6">Lipoprotein</fullName>
    </recommendedName>
</protein>
<dbReference type="RefSeq" id="WP_217943082.1">
    <property type="nucleotide sequence ID" value="NZ_JAHTGR010000007.1"/>
</dbReference>
<name>A0AA41H834_9BURK</name>
<reference evidence="2" key="1">
    <citation type="submission" date="2021-07" db="EMBL/GenBank/DDBJ databases">
        <title>Characterization of violacein-producing bacteria and related species.</title>
        <authorList>
            <person name="Wilson H.S."/>
            <person name="De Leon M.E."/>
        </authorList>
    </citation>
    <scope>NUCLEOTIDE SEQUENCE</scope>
    <source>
        <strain evidence="2">HSC-15S17</strain>
    </source>
</reference>
<reference evidence="3" key="2">
    <citation type="submission" date="2022-03" db="EMBL/GenBank/DDBJ databases">
        <title>Genome Encyclopedia of Bacteria and Archaea VI: Functional Genomics of Type Strains.</title>
        <authorList>
            <person name="Whitman W."/>
        </authorList>
    </citation>
    <scope>NUCLEOTIDE SEQUENCE</scope>
    <source>
        <strain evidence="3">HSC-15S17</strain>
    </source>
</reference>
<dbReference type="EMBL" id="JALJZU010000011">
    <property type="protein sequence ID" value="MCP2011466.1"/>
    <property type="molecule type" value="Genomic_DNA"/>
</dbReference>
<dbReference type="EMBL" id="JAHTGR010000007">
    <property type="protein sequence ID" value="MBV6322319.1"/>
    <property type="molecule type" value="Genomic_DNA"/>
</dbReference>
<dbReference type="Proteomes" id="UP001162889">
    <property type="component" value="Unassembled WGS sequence"/>
</dbReference>
<keyword evidence="1" id="KW-0732">Signal</keyword>
<accession>A0AA41H834</accession>
<sequence length="163" mass="16616">MKSTLSRQLIILPLLVAMLALLHACGCASAINRAAATPQAFSQTYVLTQGASVAIAPAAAPGVSGATAGAPSLKLERVNDSRCRTGAVCVWAGYISYSFALTAPDGTTSNFVLSDSMPNASASVTQNGLTFTLTGVEPQAVPAKNEAAPDYRVSLRVSNAPSS</sequence>
<keyword evidence="5" id="KW-1185">Reference proteome</keyword>
<evidence type="ECO:0000256" key="1">
    <source>
        <dbReference type="SAM" id="SignalP"/>
    </source>
</evidence>
<dbReference type="Proteomes" id="UP001155901">
    <property type="component" value="Unassembled WGS sequence"/>
</dbReference>
<gene>
    <name evidence="2" type="ORF">KVP70_15330</name>
    <name evidence="3" type="ORF">L1274_005215</name>
</gene>
<comment type="caution">
    <text evidence="2">The sequence shown here is derived from an EMBL/GenBank/DDBJ whole genome shotgun (WGS) entry which is preliminary data.</text>
</comment>
<evidence type="ECO:0000313" key="3">
    <source>
        <dbReference type="EMBL" id="MCP2011466.1"/>
    </source>
</evidence>
<proteinExistence type="predicted"/>
<evidence type="ECO:0000313" key="2">
    <source>
        <dbReference type="EMBL" id="MBV6322319.1"/>
    </source>
</evidence>
<evidence type="ECO:0008006" key="6">
    <source>
        <dbReference type="Google" id="ProtNLM"/>
    </source>
</evidence>
<feature type="chain" id="PRO_5041454309" description="Lipoprotein" evidence="1">
    <location>
        <begin position="31"/>
        <end position="163"/>
    </location>
</feature>
<evidence type="ECO:0000313" key="4">
    <source>
        <dbReference type="Proteomes" id="UP001155901"/>
    </source>
</evidence>
<dbReference type="AlphaFoldDB" id="A0AA41H834"/>
<organism evidence="2 4">
    <name type="scientific">Duganella violaceipulchra</name>
    <dbReference type="NCBI Taxonomy" id="2849652"/>
    <lineage>
        <taxon>Bacteria</taxon>
        <taxon>Pseudomonadati</taxon>
        <taxon>Pseudomonadota</taxon>
        <taxon>Betaproteobacteria</taxon>
        <taxon>Burkholderiales</taxon>
        <taxon>Oxalobacteraceae</taxon>
        <taxon>Telluria group</taxon>
        <taxon>Duganella</taxon>
    </lineage>
</organism>
<feature type="signal peptide" evidence="1">
    <location>
        <begin position="1"/>
        <end position="30"/>
    </location>
</feature>